<evidence type="ECO:0000256" key="1">
    <source>
        <dbReference type="ARBA" id="ARBA00000085"/>
    </source>
</evidence>
<dbReference type="SUPFAM" id="SSF52172">
    <property type="entry name" value="CheY-like"/>
    <property type="match status" value="2"/>
</dbReference>
<evidence type="ECO:0000256" key="6">
    <source>
        <dbReference type="ARBA" id="ARBA00022692"/>
    </source>
</evidence>
<comment type="caution">
    <text evidence="21">The sequence shown here is derived from an EMBL/GenBank/DDBJ whole genome shotgun (WGS) entry which is preliminary data.</text>
</comment>
<evidence type="ECO:0000256" key="14">
    <source>
        <dbReference type="SAM" id="Phobius"/>
    </source>
</evidence>
<feature type="transmembrane region" description="Helical" evidence="14">
    <location>
        <begin position="192"/>
        <end position="213"/>
    </location>
</feature>
<dbReference type="SUPFAM" id="SSF47384">
    <property type="entry name" value="Homodimeric domain of signal transducing histidine kinase"/>
    <property type="match status" value="1"/>
</dbReference>
<dbReference type="SMART" id="SM00388">
    <property type="entry name" value="HisKA"/>
    <property type="match status" value="1"/>
</dbReference>
<dbReference type="CDD" id="cd17546">
    <property type="entry name" value="REC_hyHK_CKI1_RcsC-like"/>
    <property type="match status" value="2"/>
</dbReference>
<dbReference type="InterPro" id="IPR004358">
    <property type="entry name" value="Sig_transdc_His_kin-like_C"/>
</dbReference>
<dbReference type="InterPro" id="IPR011006">
    <property type="entry name" value="CheY-like_superfamily"/>
</dbReference>
<dbReference type="InterPro" id="IPR000014">
    <property type="entry name" value="PAS"/>
</dbReference>
<dbReference type="InterPro" id="IPR008207">
    <property type="entry name" value="Sig_transdc_His_kin_Hpt_dom"/>
</dbReference>
<evidence type="ECO:0000313" key="22">
    <source>
        <dbReference type="Proteomes" id="UP000536442"/>
    </source>
</evidence>
<comment type="subcellular location">
    <subcellularLocation>
        <location evidence="2">Cell membrane</location>
        <topology evidence="2">Multi-pass membrane protein</topology>
    </subcellularLocation>
</comment>
<keyword evidence="6 14" id="KW-0812">Transmembrane</keyword>
<evidence type="ECO:0000256" key="13">
    <source>
        <dbReference type="PROSITE-ProRule" id="PRU00169"/>
    </source>
</evidence>
<dbReference type="SMART" id="SM00448">
    <property type="entry name" value="REC"/>
    <property type="match status" value="2"/>
</dbReference>
<dbReference type="SMART" id="SM00091">
    <property type="entry name" value="PAS"/>
    <property type="match status" value="1"/>
</dbReference>
<dbReference type="Pfam" id="PF00989">
    <property type="entry name" value="PAS"/>
    <property type="match status" value="1"/>
</dbReference>
<accession>A0A851I1Q7</accession>
<dbReference type="CDD" id="cd00130">
    <property type="entry name" value="PAS"/>
    <property type="match status" value="1"/>
</dbReference>
<evidence type="ECO:0000256" key="4">
    <source>
        <dbReference type="ARBA" id="ARBA00022475"/>
    </source>
</evidence>
<keyword evidence="9 14" id="KW-1133">Transmembrane helix</keyword>
<feature type="domain" description="Response regulatory" evidence="17">
    <location>
        <begin position="944"/>
        <end position="1057"/>
    </location>
</feature>
<dbReference type="InterPro" id="IPR011623">
    <property type="entry name" value="7TMR_DISM_rcpt_extracell_dom1"/>
</dbReference>
<dbReference type="Pfam" id="PF01627">
    <property type="entry name" value="Hpt"/>
    <property type="match status" value="1"/>
</dbReference>
<keyword evidence="8" id="KW-0067">ATP-binding</keyword>
<feature type="transmembrane region" description="Helical" evidence="14">
    <location>
        <begin position="288"/>
        <end position="308"/>
    </location>
</feature>
<dbReference type="InterPro" id="IPR035965">
    <property type="entry name" value="PAS-like_dom_sf"/>
</dbReference>
<dbReference type="PANTHER" id="PTHR45339:SF1">
    <property type="entry name" value="HYBRID SIGNAL TRANSDUCTION HISTIDINE KINASE J"/>
    <property type="match status" value="1"/>
</dbReference>
<feature type="modified residue" description="Phosphohistidine" evidence="12">
    <location>
        <position position="1106"/>
    </location>
</feature>
<dbReference type="InterPro" id="IPR003661">
    <property type="entry name" value="HisK_dim/P_dom"/>
</dbReference>
<sequence length="1161" mass="129701">MRWLLVAISVLMVLMPGAALAQEQCQDGEIVLKNSTESVREFGGCISYLEDAGRLYRLPDILAMDADRFTRHENGVLNFGYTESAYWTRFDLRAETGAAETEWILELALPLVDEVVLYLVRDGKLIDQRQAGYQDDWSERDLAVPNPTFRLHLEPGSVTSVYLRIINTNTFRLPVSLWSPDSYIEKVSVDEVVRGALLGSLVAILAYNLFVAVSVRERSNIYYVLYLISAAVFIATEQVHGIQILNSRPALFNKEYLPFQIIMTWFWGLLMARALLETRARSKDLDRVIKMCLYSVLLTFGLTLFVPYHSAMEWIVIGSVVLCLILIAVSYLSWRYYNPAARSYFFAWTLALIGFGIYALTVMGYLPLNRFTSYAPQIGLTAQIILFSFALADRIKQVQGEALSWSRRALSNLQRYQALFDNAVEGIFQMSVRRQFVAANPAMAQLMGFSSSQELLKRNPDVLETCIADDGLRARVVEQLEQHGTVKGVEARYLTRSGEERWVIISLHTVYDSEGVPTHLEGTCVDSTESHRRQSIEREREQERLEKELARNSAEAKSQFLANMSHEIRTPLAAIIGYGENLIDPDLDDNEKHSSAETVVRSGRHLLDLVNDILDHSKIDANKLDVDIVWVNLPELLNEVRAFFAPRAREKGLDFNILCEFPLPEQIQTDPTRLRQIIINLCGNALKFTEKGSISLSVRCDREQERLVARVVDTGIGMKPEQTARLFDPFAQGSAAISRQYGGTGLGLSISRRLAEMLGGSIQVNSTYGEGSEFELSICTGTLAQVHFLRDVSELSQHSQTMSMAVAPRLSGRILCAEDNDVNRGLVSLLVGRTGAELVHVNNGAEALEVAVREPFDLILMDIQMPVMNGRDATVALREAGVNTPVVALTANVMAEDIADYRLAGCNEHLAKPIDKQRFYEVLARYLEVTPDRSVTPVQKYHGTVLVAEDSAENRQLVERMLGRLGLEVIAVQAGDDAVRKALSESVQLVLMDRHMPAMGGVEATQLLRQAGFRRPIIAFTAGDQKEIDALRDAGCDGVLEKPIDERRLQAVLERFLEPTSLKDSGEDEAMAHLVARFLAGLGARQQRMTQAAATRNASVLESETHQIKGAAGAMGYPDMTRQASVVEALVKVAEPQWAEVRREFAILDAMIERERTQNKE</sequence>
<dbReference type="GO" id="GO:0005886">
    <property type="term" value="C:plasma membrane"/>
    <property type="evidence" value="ECO:0007669"/>
    <property type="project" value="UniProtKB-SubCell"/>
</dbReference>
<dbReference type="InterPro" id="IPR036641">
    <property type="entry name" value="HPT_dom_sf"/>
</dbReference>
<keyword evidence="15" id="KW-0732">Signal</keyword>
<feature type="domain" description="Histidine kinase" evidence="16">
    <location>
        <begin position="563"/>
        <end position="782"/>
    </location>
</feature>
<dbReference type="PROSITE" id="PS50113">
    <property type="entry name" value="PAC"/>
    <property type="match status" value="1"/>
</dbReference>
<evidence type="ECO:0000259" key="18">
    <source>
        <dbReference type="PROSITE" id="PS50112"/>
    </source>
</evidence>
<dbReference type="EC" id="2.7.13.3" evidence="3"/>
<keyword evidence="4" id="KW-1003">Cell membrane</keyword>
<feature type="modified residue" description="4-aspartylphosphate" evidence="13">
    <location>
        <position position="862"/>
    </location>
</feature>
<organism evidence="21 22">
    <name type="scientific">Marinobacter adhaerens</name>
    <dbReference type="NCBI Taxonomy" id="1033846"/>
    <lineage>
        <taxon>Bacteria</taxon>
        <taxon>Pseudomonadati</taxon>
        <taxon>Pseudomonadota</taxon>
        <taxon>Gammaproteobacteria</taxon>
        <taxon>Pseudomonadales</taxon>
        <taxon>Marinobacteraceae</taxon>
        <taxon>Marinobacter</taxon>
    </lineage>
</organism>
<feature type="domain" description="PAC" evidence="19">
    <location>
        <begin position="487"/>
        <end position="539"/>
    </location>
</feature>
<evidence type="ECO:0000256" key="9">
    <source>
        <dbReference type="ARBA" id="ARBA00022989"/>
    </source>
</evidence>
<name>A0A851I1Q7_9GAMM</name>
<evidence type="ECO:0000256" key="7">
    <source>
        <dbReference type="ARBA" id="ARBA00022741"/>
    </source>
</evidence>
<dbReference type="InterPro" id="IPR000700">
    <property type="entry name" value="PAS-assoc_C"/>
</dbReference>
<dbReference type="SUPFAM" id="SSF55874">
    <property type="entry name" value="ATPase domain of HSP90 chaperone/DNA topoisomerase II/histidine kinase"/>
    <property type="match status" value="1"/>
</dbReference>
<dbReference type="InterPro" id="IPR003594">
    <property type="entry name" value="HATPase_dom"/>
</dbReference>
<keyword evidence="7" id="KW-0547">Nucleotide-binding</keyword>
<keyword evidence="11 14" id="KW-0472">Membrane</keyword>
<feature type="modified residue" description="4-aspartylphosphate" evidence="13">
    <location>
        <position position="993"/>
    </location>
</feature>
<evidence type="ECO:0000256" key="5">
    <source>
        <dbReference type="ARBA" id="ARBA00022553"/>
    </source>
</evidence>
<evidence type="ECO:0000256" key="11">
    <source>
        <dbReference type="ARBA" id="ARBA00023136"/>
    </source>
</evidence>
<dbReference type="GO" id="GO:0000155">
    <property type="term" value="F:phosphorelay sensor kinase activity"/>
    <property type="evidence" value="ECO:0007669"/>
    <property type="project" value="InterPro"/>
</dbReference>
<dbReference type="InterPro" id="IPR013767">
    <property type="entry name" value="PAS_fold"/>
</dbReference>
<evidence type="ECO:0000259" key="19">
    <source>
        <dbReference type="PROSITE" id="PS50113"/>
    </source>
</evidence>
<dbReference type="PROSITE" id="PS50109">
    <property type="entry name" value="HIS_KIN"/>
    <property type="match status" value="1"/>
</dbReference>
<dbReference type="NCBIfam" id="TIGR00229">
    <property type="entry name" value="sensory_box"/>
    <property type="match status" value="1"/>
</dbReference>
<dbReference type="CDD" id="cd16922">
    <property type="entry name" value="HATPase_EvgS-ArcB-TorS-like"/>
    <property type="match status" value="1"/>
</dbReference>
<keyword evidence="22" id="KW-1185">Reference proteome</keyword>
<dbReference type="AlphaFoldDB" id="A0A851I1Q7"/>
<dbReference type="Pfam" id="PF00072">
    <property type="entry name" value="Response_reg"/>
    <property type="match status" value="2"/>
</dbReference>
<dbReference type="CDD" id="cd00082">
    <property type="entry name" value="HisKA"/>
    <property type="match status" value="1"/>
</dbReference>
<dbReference type="PROSITE" id="PS50112">
    <property type="entry name" value="PAS"/>
    <property type="match status" value="1"/>
</dbReference>
<protein>
    <recommendedName>
        <fullName evidence="3">histidine kinase</fullName>
        <ecNumber evidence="3">2.7.13.3</ecNumber>
    </recommendedName>
</protein>
<feature type="transmembrane region" description="Helical" evidence="14">
    <location>
        <begin position="256"/>
        <end position="276"/>
    </location>
</feature>
<dbReference type="Gene3D" id="2.60.40.2380">
    <property type="match status" value="1"/>
</dbReference>
<dbReference type="Gene3D" id="3.30.565.10">
    <property type="entry name" value="Histidine kinase-like ATPase, C-terminal domain"/>
    <property type="match status" value="1"/>
</dbReference>
<dbReference type="Gene3D" id="3.40.50.2300">
    <property type="match status" value="2"/>
</dbReference>
<evidence type="ECO:0000256" key="8">
    <source>
        <dbReference type="ARBA" id="ARBA00022840"/>
    </source>
</evidence>
<dbReference type="Pfam" id="PF02518">
    <property type="entry name" value="HATPase_c"/>
    <property type="match status" value="1"/>
</dbReference>
<dbReference type="InterPro" id="IPR001789">
    <property type="entry name" value="Sig_transdc_resp-reg_receiver"/>
</dbReference>
<feature type="transmembrane region" description="Helical" evidence="14">
    <location>
        <begin position="314"/>
        <end position="332"/>
    </location>
</feature>
<gene>
    <name evidence="21" type="ORF">HLV39_11145</name>
</gene>
<keyword evidence="10" id="KW-0902">Two-component regulatory system</keyword>
<evidence type="ECO:0000259" key="20">
    <source>
        <dbReference type="PROSITE" id="PS50894"/>
    </source>
</evidence>
<dbReference type="Gene3D" id="3.30.450.20">
    <property type="entry name" value="PAS domain"/>
    <property type="match status" value="1"/>
</dbReference>
<evidence type="ECO:0000256" key="3">
    <source>
        <dbReference type="ARBA" id="ARBA00012438"/>
    </source>
</evidence>
<dbReference type="FunFam" id="3.30.565.10:FF:000010">
    <property type="entry name" value="Sensor histidine kinase RcsC"/>
    <property type="match status" value="1"/>
</dbReference>
<evidence type="ECO:0000256" key="10">
    <source>
        <dbReference type="ARBA" id="ARBA00023012"/>
    </source>
</evidence>
<dbReference type="Proteomes" id="UP000536442">
    <property type="component" value="Unassembled WGS sequence"/>
</dbReference>
<dbReference type="InterPro" id="IPR036890">
    <property type="entry name" value="HATPase_C_sf"/>
</dbReference>
<dbReference type="PROSITE" id="PS50894">
    <property type="entry name" value="HPT"/>
    <property type="match status" value="1"/>
</dbReference>
<keyword evidence="5 13" id="KW-0597">Phosphoprotein</keyword>
<dbReference type="SUPFAM" id="SSF55785">
    <property type="entry name" value="PYP-like sensor domain (PAS domain)"/>
    <property type="match status" value="1"/>
</dbReference>
<dbReference type="EMBL" id="JABEVQ010000005">
    <property type="protein sequence ID" value="NWN92048.1"/>
    <property type="molecule type" value="Genomic_DNA"/>
</dbReference>
<evidence type="ECO:0000313" key="21">
    <source>
        <dbReference type="EMBL" id="NWN92048.1"/>
    </source>
</evidence>
<feature type="transmembrane region" description="Helical" evidence="14">
    <location>
        <begin position="344"/>
        <end position="368"/>
    </location>
</feature>
<dbReference type="Gene3D" id="1.20.120.160">
    <property type="entry name" value="HPT domain"/>
    <property type="match status" value="1"/>
</dbReference>
<dbReference type="PROSITE" id="PS50110">
    <property type="entry name" value="RESPONSE_REGULATORY"/>
    <property type="match status" value="2"/>
</dbReference>
<feature type="domain" description="Response regulatory" evidence="17">
    <location>
        <begin position="813"/>
        <end position="927"/>
    </location>
</feature>
<feature type="chain" id="PRO_5032617164" description="histidine kinase" evidence="15">
    <location>
        <begin position="22"/>
        <end position="1161"/>
    </location>
</feature>
<dbReference type="Pfam" id="PF00512">
    <property type="entry name" value="HisKA"/>
    <property type="match status" value="1"/>
</dbReference>
<comment type="catalytic activity">
    <reaction evidence="1">
        <text>ATP + protein L-histidine = ADP + protein N-phospho-L-histidine.</text>
        <dbReference type="EC" id="2.7.13.3"/>
    </reaction>
</comment>
<dbReference type="GO" id="GO:0006355">
    <property type="term" value="P:regulation of DNA-templated transcription"/>
    <property type="evidence" value="ECO:0007669"/>
    <property type="project" value="InterPro"/>
</dbReference>
<proteinExistence type="predicted"/>
<reference evidence="21 22" key="1">
    <citation type="submission" date="2020-03" db="EMBL/GenBank/DDBJ databases">
        <title>Metagenomic, metatranscriptomic, and metabolomic analyses revealed the key microbes and metabolic features during the fermentation of ganjang, Korean traditional soy sauce.</title>
        <authorList>
            <person name="Chun B.H."/>
            <person name="Jeon C.O."/>
        </authorList>
    </citation>
    <scope>NUCLEOTIDE SEQUENCE [LARGE SCALE GENOMIC DNA]</scope>
    <source>
        <strain evidence="21 22">KG14</strain>
    </source>
</reference>
<dbReference type="InterPro" id="IPR011622">
    <property type="entry name" value="7TMR_DISM_rcpt_extracell_dom2"/>
</dbReference>
<feature type="transmembrane region" description="Helical" evidence="14">
    <location>
        <begin position="220"/>
        <end position="236"/>
    </location>
</feature>
<dbReference type="InterPro" id="IPR036097">
    <property type="entry name" value="HisK_dim/P_sf"/>
</dbReference>
<evidence type="ECO:0000256" key="12">
    <source>
        <dbReference type="PROSITE-ProRule" id="PRU00110"/>
    </source>
</evidence>
<evidence type="ECO:0000256" key="15">
    <source>
        <dbReference type="SAM" id="SignalP"/>
    </source>
</evidence>
<feature type="domain" description="PAS" evidence="18">
    <location>
        <begin position="412"/>
        <end position="453"/>
    </location>
</feature>
<dbReference type="SUPFAM" id="SSF47226">
    <property type="entry name" value="Histidine-containing phosphotransfer domain, HPT domain"/>
    <property type="match status" value="1"/>
</dbReference>
<dbReference type="Gene3D" id="1.10.287.130">
    <property type="match status" value="1"/>
</dbReference>
<dbReference type="SMART" id="SM00387">
    <property type="entry name" value="HATPase_c"/>
    <property type="match status" value="1"/>
</dbReference>
<evidence type="ECO:0000259" key="17">
    <source>
        <dbReference type="PROSITE" id="PS50110"/>
    </source>
</evidence>
<evidence type="ECO:0000256" key="2">
    <source>
        <dbReference type="ARBA" id="ARBA00004651"/>
    </source>
</evidence>
<dbReference type="Pfam" id="PF07695">
    <property type="entry name" value="7TMR-DISM_7TM"/>
    <property type="match status" value="1"/>
</dbReference>
<dbReference type="PANTHER" id="PTHR45339">
    <property type="entry name" value="HYBRID SIGNAL TRANSDUCTION HISTIDINE KINASE J"/>
    <property type="match status" value="1"/>
</dbReference>
<dbReference type="InterPro" id="IPR005467">
    <property type="entry name" value="His_kinase_dom"/>
</dbReference>
<evidence type="ECO:0000259" key="16">
    <source>
        <dbReference type="PROSITE" id="PS50109"/>
    </source>
</evidence>
<feature type="domain" description="HPt" evidence="20">
    <location>
        <begin position="1067"/>
        <end position="1161"/>
    </location>
</feature>
<feature type="signal peptide" evidence="15">
    <location>
        <begin position="1"/>
        <end position="21"/>
    </location>
</feature>
<dbReference type="PRINTS" id="PR00344">
    <property type="entry name" value="BCTRLSENSOR"/>
</dbReference>
<dbReference type="Pfam" id="PF07696">
    <property type="entry name" value="7TMR-DISMED2"/>
    <property type="match status" value="1"/>
</dbReference>
<dbReference type="GO" id="GO:0005524">
    <property type="term" value="F:ATP binding"/>
    <property type="evidence" value="ECO:0007669"/>
    <property type="project" value="UniProtKB-KW"/>
</dbReference>